<name>A0A5C5X724_9PLAN</name>
<dbReference type="InterPro" id="IPR013658">
    <property type="entry name" value="SGL"/>
</dbReference>
<dbReference type="GO" id="GO:0004341">
    <property type="term" value="F:gluconolactonase activity"/>
    <property type="evidence" value="ECO:0007669"/>
    <property type="project" value="UniProtKB-EC"/>
</dbReference>
<dbReference type="AlphaFoldDB" id="A0A5C5X724"/>
<evidence type="ECO:0000256" key="1">
    <source>
        <dbReference type="ARBA" id="ARBA00022801"/>
    </source>
</evidence>
<gene>
    <name evidence="4" type="primary">gnl_2</name>
    <name evidence="4" type="ORF">KOR42_18340</name>
</gene>
<evidence type="ECO:0000259" key="3">
    <source>
        <dbReference type="Pfam" id="PF08450"/>
    </source>
</evidence>
<dbReference type="RefSeq" id="WP_146508868.1">
    <property type="nucleotide sequence ID" value="NZ_SIHI01000001.1"/>
</dbReference>
<dbReference type="OrthoDB" id="272794at2"/>
<comment type="caution">
    <text evidence="4">The sequence shown here is derived from an EMBL/GenBank/DDBJ whole genome shotgun (WGS) entry which is preliminary data.</text>
</comment>
<feature type="signal peptide" evidence="2">
    <location>
        <begin position="1"/>
        <end position="26"/>
    </location>
</feature>
<keyword evidence="1 4" id="KW-0378">Hydrolase</keyword>
<dbReference type="Pfam" id="PF08450">
    <property type="entry name" value="SGL"/>
    <property type="match status" value="1"/>
</dbReference>
<feature type="domain" description="SMP-30/Gluconolactonase/LRE-like region" evidence="3">
    <location>
        <begin position="54"/>
        <end position="322"/>
    </location>
</feature>
<dbReference type="PANTHER" id="PTHR47572:SF4">
    <property type="entry name" value="LACTONASE DRP35"/>
    <property type="match status" value="1"/>
</dbReference>
<keyword evidence="2" id="KW-0732">Signal</keyword>
<dbReference type="Gene3D" id="2.120.10.30">
    <property type="entry name" value="TolB, C-terminal domain"/>
    <property type="match status" value="1"/>
</dbReference>
<dbReference type="InterPro" id="IPR051262">
    <property type="entry name" value="SMP-30/CGR1_Lactonase"/>
</dbReference>
<reference evidence="4 5" key="1">
    <citation type="submission" date="2019-02" db="EMBL/GenBank/DDBJ databases">
        <title>Deep-cultivation of Planctomycetes and their phenomic and genomic characterization uncovers novel biology.</title>
        <authorList>
            <person name="Wiegand S."/>
            <person name="Jogler M."/>
            <person name="Boedeker C."/>
            <person name="Pinto D."/>
            <person name="Vollmers J."/>
            <person name="Rivas-Marin E."/>
            <person name="Kohn T."/>
            <person name="Peeters S.H."/>
            <person name="Heuer A."/>
            <person name="Rast P."/>
            <person name="Oberbeckmann S."/>
            <person name="Bunk B."/>
            <person name="Jeske O."/>
            <person name="Meyerdierks A."/>
            <person name="Storesund J.E."/>
            <person name="Kallscheuer N."/>
            <person name="Luecker S."/>
            <person name="Lage O.M."/>
            <person name="Pohl T."/>
            <person name="Merkel B.J."/>
            <person name="Hornburger P."/>
            <person name="Mueller R.-W."/>
            <person name="Bruemmer F."/>
            <person name="Labrenz M."/>
            <person name="Spormann A.M."/>
            <person name="Op Den Camp H."/>
            <person name="Overmann J."/>
            <person name="Amann R."/>
            <person name="Jetten M.S.M."/>
            <person name="Mascher T."/>
            <person name="Medema M.H."/>
            <person name="Devos D.P."/>
            <person name="Kaster A.-K."/>
            <person name="Ovreas L."/>
            <person name="Rohde M."/>
            <person name="Galperin M.Y."/>
            <person name="Jogler C."/>
        </authorList>
    </citation>
    <scope>NUCLEOTIDE SEQUENCE [LARGE SCALE GENOMIC DNA]</scope>
    <source>
        <strain evidence="4 5">KOR42</strain>
    </source>
</reference>
<protein>
    <submittedName>
        <fullName evidence="4">Gluconolactonase</fullName>
        <ecNumber evidence="4">3.1.1.17</ecNumber>
    </submittedName>
</protein>
<proteinExistence type="predicted"/>
<dbReference type="SUPFAM" id="SSF63829">
    <property type="entry name" value="Calcium-dependent phosphotriesterase"/>
    <property type="match status" value="1"/>
</dbReference>
<keyword evidence="5" id="KW-1185">Reference proteome</keyword>
<accession>A0A5C5X724</accession>
<dbReference type="Proteomes" id="UP000317243">
    <property type="component" value="Unassembled WGS sequence"/>
</dbReference>
<feature type="chain" id="PRO_5022904531" evidence="2">
    <location>
        <begin position="27"/>
        <end position="344"/>
    </location>
</feature>
<evidence type="ECO:0000313" key="5">
    <source>
        <dbReference type="Proteomes" id="UP000317243"/>
    </source>
</evidence>
<organism evidence="4 5">
    <name type="scientific">Thalassoglobus neptunius</name>
    <dbReference type="NCBI Taxonomy" id="1938619"/>
    <lineage>
        <taxon>Bacteria</taxon>
        <taxon>Pseudomonadati</taxon>
        <taxon>Planctomycetota</taxon>
        <taxon>Planctomycetia</taxon>
        <taxon>Planctomycetales</taxon>
        <taxon>Planctomycetaceae</taxon>
        <taxon>Thalassoglobus</taxon>
    </lineage>
</organism>
<dbReference type="EMBL" id="SIHI01000001">
    <property type="protein sequence ID" value="TWT58459.1"/>
    <property type="molecule type" value="Genomic_DNA"/>
</dbReference>
<dbReference type="EC" id="3.1.1.17" evidence="4"/>
<dbReference type="InterPro" id="IPR011042">
    <property type="entry name" value="6-blade_b-propeller_TolB-like"/>
</dbReference>
<evidence type="ECO:0000313" key="4">
    <source>
        <dbReference type="EMBL" id="TWT58459.1"/>
    </source>
</evidence>
<evidence type="ECO:0000256" key="2">
    <source>
        <dbReference type="SAM" id="SignalP"/>
    </source>
</evidence>
<sequence precursor="true">MKSEVTTTTGLGFILMLIVGNFAASAADNPSSQSQPIFASDAKLERLWNDGEFTEGVAVGPDGRIYFSDIARTDRPGKIMRFDPKSGTTDVFCSDSGQSNGLMFDRSGTLIACCGANGGKIALCQIQEDGNVQPLVSKFDGKRFNSPNDLVIHPDGSIFFSDPRYVGPEKLELDHMSVFRLNPETKQLTRLKTGISKPNGVVLSPDGKTLYVAETDNGSTGQSEDHEPASPPRMTFNAFDLREDGTVTNRRVLRDFGDQTGIDGMTVDANGNVFAAVRSEDRFGIAVFSPEGEELEFLPTPELPTNCCFGIDEDQTSLYITVGTGLYRVSTSTTGFHPATTTID</sequence>
<dbReference type="PANTHER" id="PTHR47572">
    <property type="entry name" value="LIPOPROTEIN-RELATED"/>
    <property type="match status" value="1"/>
</dbReference>